<name>A0ABX5X2B2_9GAMM</name>
<reference evidence="2 3" key="1">
    <citation type="submission" date="2019-07" db="EMBL/GenBank/DDBJ databases">
        <title>Shewanella sp. YLB-06 whole genomic sequence.</title>
        <authorList>
            <person name="Yu L."/>
        </authorList>
    </citation>
    <scope>NUCLEOTIDE SEQUENCE [LARGE SCALE GENOMIC DNA]</scope>
    <source>
        <strain evidence="2 3">YLB-06</strain>
    </source>
</reference>
<protein>
    <recommendedName>
        <fullName evidence="4">Transcriptional regulator</fullName>
    </recommendedName>
</protein>
<evidence type="ECO:0008006" key="4">
    <source>
        <dbReference type="Google" id="ProtNLM"/>
    </source>
</evidence>
<dbReference type="Proteomes" id="UP000315947">
    <property type="component" value="Chromosome"/>
</dbReference>
<proteinExistence type="predicted"/>
<dbReference type="EMBL" id="CP041614">
    <property type="protein sequence ID" value="QDO85479.1"/>
    <property type="molecule type" value="Genomic_DNA"/>
</dbReference>
<organism evidence="2 3">
    <name type="scientific">Shewanella psychropiezotolerans</name>
    <dbReference type="NCBI Taxonomy" id="2593655"/>
    <lineage>
        <taxon>Bacteria</taxon>
        <taxon>Pseudomonadati</taxon>
        <taxon>Pseudomonadota</taxon>
        <taxon>Gammaproteobacteria</taxon>
        <taxon>Alteromonadales</taxon>
        <taxon>Shewanellaceae</taxon>
        <taxon>Shewanella</taxon>
    </lineage>
</organism>
<evidence type="ECO:0000256" key="1">
    <source>
        <dbReference type="SAM" id="MobiDB-lite"/>
    </source>
</evidence>
<evidence type="ECO:0000313" key="3">
    <source>
        <dbReference type="Proteomes" id="UP000315947"/>
    </source>
</evidence>
<feature type="compositionally biased region" description="Basic and acidic residues" evidence="1">
    <location>
        <begin position="71"/>
        <end position="81"/>
    </location>
</feature>
<keyword evidence="3" id="KW-1185">Reference proteome</keyword>
<feature type="region of interest" description="Disordered" evidence="1">
    <location>
        <begin position="66"/>
        <end position="92"/>
    </location>
</feature>
<gene>
    <name evidence="2" type="ORF">FM037_22260</name>
</gene>
<evidence type="ECO:0000313" key="2">
    <source>
        <dbReference type="EMBL" id="QDO85479.1"/>
    </source>
</evidence>
<sequence length="92" mass="10491">MSNIIQLLERMGKDANLQSREMQLHTINTSNLEANIKEPLLKSDLIKLKKELDVCPDIFCVFFPAEDEPEKDSTEKESPKEDESELKSVVNA</sequence>
<accession>A0ABX5X2B2</accession>
<dbReference type="RefSeq" id="WP_144047801.1">
    <property type="nucleotide sequence ID" value="NZ_CP041614.1"/>
</dbReference>